<dbReference type="PANTHER" id="PTHR24056:SF546">
    <property type="entry name" value="CYCLIN-DEPENDENT KINASE 12"/>
    <property type="match status" value="1"/>
</dbReference>
<dbReference type="AlphaFoldDB" id="A0A261Y2U4"/>
<keyword evidence="13" id="KW-1185">Reference proteome</keyword>
<dbReference type="InterPro" id="IPR000719">
    <property type="entry name" value="Prot_kinase_dom"/>
</dbReference>
<accession>A0A261Y2U4</accession>
<comment type="caution">
    <text evidence="12">The sequence shown here is derived from an EMBL/GenBank/DDBJ whole genome shotgun (WGS) entry which is preliminary data.</text>
</comment>
<dbReference type="Proteomes" id="UP000242875">
    <property type="component" value="Unassembled WGS sequence"/>
</dbReference>
<dbReference type="GO" id="GO:0005524">
    <property type="term" value="F:ATP binding"/>
    <property type="evidence" value="ECO:0007669"/>
    <property type="project" value="UniProtKB-UniRule"/>
</dbReference>
<evidence type="ECO:0000313" key="12">
    <source>
        <dbReference type="EMBL" id="OZJ04929.1"/>
    </source>
</evidence>
<dbReference type="GO" id="GO:0032968">
    <property type="term" value="P:positive regulation of transcription elongation by RNA polymerase II"/>
    <property type="evidence" value="ECO:0007669"/>
    <property type="project" value="TreeGrafter"/>
</dbReference>
<dbReference type="GO" id="GO:0030332">
    <property type="term" value="F:cyclin binding"/>
    <property type="evidence" value="ECO:0007669"/>
    <property type="project" value="TreeGrafter"/>
</dbReference>
<keyword evidence="4" id="KW-0808">Transferase</keyword>
<feature type="domain" description="Protein kinase" evidence="11">
    <location>
        <begin position="169"/>
        <end position="403"/>
    </location>
</feature>
<dbReference type="PROSITE" id="PS50011">
    <property type="entry name" value="PROTEIN_KINASE_DOM"/>
    <property type="match status" value="1"/>
</dbReference>
<evidence type="ECO:0000256" key="5">
    <source>
        <dbReference type="ARBA" id="ARBA00022741"/>
    </source>
</evidence>
<evidence type="ECO:0000256" key="8">
    <source>
        <dbReference type="ARBA" id="ARBA00023242"/>
    </source>
</evidence>
<keyword evidence="8" id="KW-0539">Nucleus</keyword>
<dbReference type="Gene3D" id="1.10.510.10">
    <property type="entry name" value="Transferase(Phosphotransferase) domain 1"/>
    <property type="match status" value="1"/>
</dbReference>
<dbReference type="GO" id="GO:0008353">
    <property type="term" value="F:RNA polymerase II CTD heptapeptide repeat kinase activity"/>
    <property type="evidence" value="ECO:0007669"/>
    <property type="project" value="TreeGrafter"/>
</dbReference>
<feature type="compositionally biased region" description="Basic and acidic residues" evidence="10">
    <location>
        <begin position="736"/>
        <end position="761"/>
    </location>
</feature>
<feature type="compositionally biased region" description="Basic and acidic residues" evidence="10">
    <location>
        <begin position="611"/>
        <end position="631"/>
    </location>
</feature>
<dbReference type="CDD" id="cd07840">
    <property type="entry name" value="STKc_CDK9_like"/>
    <property type="match status" value="1"/>
</dbReference>
<protein>
    <recommendedName>
        <fullName evidence="11">Protein kinase domain-containing protein</fullName>
    </recommendedName>
</protein>
<dbReference type="InterPro" id="IPR050108">
    <property type="entry name" value="CDK"/>
</dbReference>
<feature type="compositionally biased region" description="Basic and acidic residues" evidence="10">
    <location>
        <begin position="590"/>
        <end position="604"/>
    </location>
</feature>
<dbReference type="FunFam" id="1.10.510.10:FF:000624">
    <property type="entry name" value="Mitogen-activated protein kinase"/>
    <property type="match status" value="1"/>
</dbReference>
<feature type="region of interest" description="Disordered" evidence="10">
    <location>
        <begin position="1"/>
        <end position="144"/>
    </location>
</feature>
<dbReference type="Pfam" id="PF00069">
    <property type="entry name" value="Pkinase"/>
    <property type="match status" value="1"/>
</dbReference>
<comment type="similarity">
    <text evidence="2">Belongs to the protein kinase superfamily. CMGC Ser/Thr protein kinase family. CDC2/CDKX subfamily.</text>
</comment>
<evidence type="ECO:0000256" key="6">
    <source>
        <dbReference type="ARBA" id="ARBA00022777"/>
    </source>
</evidence>
<dbReference type="SMART" id="SM00220">
    <property type="entry name" value="S_TKc"/>
    <property type="match status" value="1"/>
</dbReference>
<feature type="compositionally biased region" description="Polar residues" evidence="10">
    <location>
        <begin position="435"/>
        <end position="451"/>
    </location>
</feature>
<evidence type="ECO:0000256" key="3">
    <source>
        <dbReference type="ARBA" id="ARBA00022527"/>
    </source>
</evidence>
<dbReference type="PROSITE" id="PS00108">
    <property type="entry name" value="PROTEIN_KINASE_ST"/>
    <property type="match status" value="1"/>
</dbReference>
<dbReference type="GO" id="GO:0008024">
    <property type="term" value="C:cyclin/CDK positive transcription elongation factor complex"/>
    <property type="evidence" value="ECO:0007669"/>
    <property type="project" value="TreeGrafter"/>
</dbReference>
<dbReference type="InterPro" id="IPR017441">
    <property type="entry name" value="Protein_kinase_ATP_BS"/>
</dbReference>
<name>A0A261Y2U4_9FUNG</name>
<proteinExistence type="inferred from homology"/>
<dbReference type="InterPro" id="IPR011009">
    <property type="entry name" value="Kinase-like_dom_sf"/>
</dbReference>
<dbReference type="SUPFAM" id="SSF56112">
    <property type="entry name" value="Protein kinase-like (PK-like)"/>
    <property type="match status" value="1"/>
</dbReference>
<evidence type="ECO:0000313" key="13">
    <source>
        <dbReference type="Proteomes" id="UP000242875"/>
    </source>
</evidence>
<reference evidence="12 13" key="1">
    <citation type="journal article" date="2017" name="Mycologia">
        <title>Bifiguratus adelaidae, gen. et sp. nov., a new member of Mucoromycotina in endophytic and soil-dwelling habitats.</title>
        <authorList>
            <person name="Torres-Cruz T.J."/>
            <person name="Billingsley Tobias T.L."/>
            <person name="Almatruk M."/>
            <person name="Hesse C."/>
            <person name="Kuske C.R."/>
            <person name="Desiro A."/>
            <person name="Benucci G.M."/>
            <person name="Bonito G."/>
            <person name="Stajich J.E."/>
            <person name="Dunlap C."/>
            <person name="Arnold A.E."/>
            <person name="Porras-Alfaro A."/>
        </authorList>
    </citation>
    <scope>NUCLEOTIDE SEQUENCE [LARGE SCALE GENOMIC DNA]</scope>
    <source>
        <strain evidence="12 13">AZ0501</strain>
    </source>
</reference>
<evidence type="ECO:0000256" key="7">
    <source>
        <dbReference type="ARBA" id="ARBA00022840"/>
    </source>
</evidence>
<evidence type="ECO:0000256" key="1">
    <source>
        <dbReference type="ARBA" id="ARBA00004123"/>
    </source>
</evidence>
<feature type="compositionally biased region" description="Basic and acidic residues" evidence="10">
    <location>
        <begin position="572"/>
        <end position="583"/>
    </location>
</feature>
<evidence type="ECO:0000259" key="11">
    <source>
        <dbReference type="PROSITE" id="PS50011"/>
    </source>
</evidence>
<evidence type="ECO:0000256" key="10">
    <source>
        <dbReference type="SAM" id="MobiDB-lite"/>
    </source>
</evidence>
<feature type="compositionally biased region" description="Low complexity" evidence="10">
    <location>
        <begin position="108"/>
        <end position="119"/>
    </location>
</feature>
<dbReference type="FunFam" id="3.30.200.20:FF:000270">
    <property type="entry name" value="Serine/threonine-protein kinase bur1"/>
    <property type="match status" value="1"/>
</dbReference>
<dbReference type="PANTHER" id="PTHR24056">
    <property type="entry name" value="CELL DIVISION PROTEIN KINASE"/>
    <property type="match status" value="1"/>
</dbReference>
<keyword evidence="5 9" id="KW-0547">Nucleotide-binding</keyword>
<feature type="compositionally biased region" description="Basic and acidic residues" evidence="10">
    <location>
        <begin position="470"/>
        <end position="501"/>
    </location>
</feature>
<feature type="compositionally biased region" description="Basic and acidic residues" evidence="10">
    <location>
        <begin position="16"/>
        <end position="29"/>
    </location>
</feature>
<sequence>MDPRDKSSSVRAYGHTSRENGWQRDREHLGSMLSPGGDRDRPRRGQSIWDSGRIKAPREHRKDGDIRDRGHPSASREGDNRSHYNWRERTDIKTDTRLSHPKHPDHAPSTTSSSGGSSPQFAQPTMKAPPFKNGTALAGGKSGNDEHVAKQTLLDTSTNSVSRQHAEIFEKIGQVGEGTYGKVYKARNRWTGQLVALKRIRMETEKEGFPITAMREIKLLQRLRHKNIVQLQQMMVAKGSVYMVFEYMDYDLSGVLTHPEFTLREEHIKSLAHQLLSGVAFLHEMGVLHRDIKGSNLLLNHEGELKLADFGLARMFMKDKAHDYTNRVMTLWYRPPELLLGETAYGPEADMWSVGCLVVELFTKRAIFPGRDEISQLESIYAILALDPSRRPSAAKAMTYPYFTEEQPVAKPPQGFIQGDWHEFESKQRRKRPKSPSQSGYNAKESSQPAISTVPAKKTDEAVPTATESAKAKLDESTKPASETKARKEEAAEESFDKESKPNISGSGWEQINPRLEAERMKQQRASTYRRRTSTSRERATGGVHVTDGAKSSSPRNNSRKRTRSPSPASERLSRLYSAHDETSAYSQRRRYEDDGRHYRDRSPAKTSHASSRDGPPDKGEYPYPDRDRRTDYRRRHSPDLTPPRGPASDRYYDGRQRSRYERDRYDDRDRYSSSRYDDRSSDHYGYRYTDKDSRRYHGSNEASRYYRDHRARSPSPRRNYDRNAGSYRRSKSPIRRNEGHRQRSKERSRLSRSITPERRALTRSPPHPPSHKTSHSQGRKGTPPKRSPSPSARANYSGSAVPNFEKEEEEAMYWLLRDSARDPANRR</sequence>
<keyword evidence="6" id="KW-0418">Kinase</keyword>
<feature type="region of interest" description="Disordered" evidence="10">
    <location>
        <begin position="425"/>
        <end position="806"/>
    </location>
</feature>
<dbReference type="PROSITE" id="PS00107">
    <property type="entry name" value="PROTEIN_KINASE_ATP"/>
    <property type="match status" value="1"/>
</dbReference>
<dbReference type="InterPro" id="IPR008271">
    <property type="entry name" value="Ser/Thr_kinase_AS"/>
</dbReference>
<feature type="compositionally biased region" description="Basic and acidic residues" evidence="10">
    <location>
        <begin position="52"/>
        <end position="106"/>
    </location>
</feature>
<dbReference type="OrthoDB" id="204883at2759"/>
<organism evidence="12 13">
    <name type="scientific">Bifiguratus adelaidae</name>
    <dbReference type="NCBI Taxonomy" id="1938954"/>
    <lineage>
        <taxon>Eukaryota</taxon>
        <taxon>Fungi</taxon>
        <taxon>Fungi incertae sedis</taxon>
        <taxon>Mucoromycota</taxon>
        <taxon>Mucoromycotina</taxon>
        <taxon>Endogonomycetes</taxon>
        <taxon>Endogonales</taxon>
        <taxon>Endogonales incertae sedis</taxon>
        <taxon>Bifiguratus</taxon>
    </lineage>
</organism>
<evidence type="ECO:0000256" key="9">
    <source>
        <dbReference type="PROSITE-ProRule" id="PRU10141"/>
    </source>
</evidence>
<comment type="subcellular location">
    <subcellularLocation>
        <location evidence="1">Nucleus</location>
    </subcellularLocation>
</comment>
<feature type="binding site" evidence="9">
    <location>
        <position position="198"/>
    </location>
    <ligand>
        <name>ATP</name>
        <dbReference type="ChEBI" id="CHEBI:30616"/>
    </ligand>
</feature>
<evidence type="ECO:0000256" key="4">
    <source>
        <dbReference type="ARBA" id="ARBA00022679"/>
    </source>
</evidence>
<dbReference type="Gene3D" id="3.30.200.20">
    <property type="entry name" value="Phosphorylase Kinase, domain 1"/>
    <property type="match status" value="1"/>
</dbReference>
<feature type="compositionally biased region" description="Basic residues" evidence="10">
    <location>
        <begin position="770"/>
        <end position="779"/>
    </location>
</feature>
<keyword evidence="7 9" id="KW-0067">ATP-binding</keyword>
<feature type="compositionally biased region" description="Basic and acidic residues" evidence="10">
    <location>
        <begin position="651"/>
        <end position="696"/>
    </location>
</feature>
<evidence type="ECO:0000256" key="2">
    <source>
        <dbReference type="ARBA" id="ARBA00006485"/>
    </source>
</evidence>
<keyword evidence="3" id="KW-0723">Serine/threonine-protein kinase</keyword>
<gene>
    <name evidence="12" type="ORF">BZG36_02655</name>
</gene>
<dbReference type="EMBL" id="MVBO01000026">
    <property type="protein sequence ID" value="OZJ04929.1"/>
    <property type="molecule type" value="Genomic_DNA"/>
</dbReference>